<protein>
    <submittedName>
        <fullName evidence="3">Phy-TSERA1 protein</fullName>
    </submittedName>
</protein>
<reference evidence="3" key="1">
    <citation type="journal article" date="2011" name="PLoS ONE">
        <title>Clues to Evolution of the SERA Multigene Family in 18 Plasmodium Species.</title>
        <authorList>
            <person name="Arisue N."/>
            <person name="Kawai S."/>
            <person name="Hirai M."/>
            <person name="Palacpac N.M.Q."/>
            <person name="Jia M."/>
            <person name="Kaneko A."/>
            <person name="Tanabe K."/>
            <person name="Horii T."/>
        </authorList>
    </citation>
    <scope>NUCLEOTIDE SEQUENCE</scope>
    <source>
        <strain evidence="3">WAK</strain>
    </source>
</reference>
<name>F1SYZ2_PLAHY</name>
<keyword evidence="2" id="KW-0732">Signal</keyword>
<gene>
    <name evidence="3" type="primary">Phy-TSERA1</name>
</gene>
<proteinExistence type="predicted"/>
<feature type="region of interest" description="Disordered" evidence="1">
    <location>
        <begin position="160"/>
        <end position="196"/>
    </location>
</feature>
<sequence>MKSLVVLFFIPSALLRDNAESFLNAESTSGGVIWGRASERKRIQSKDERPDKSLGKCHTTHDPTATTDRASSKRRRQPKGVSQANYAKVKAEQLKETIKEKIKRTCGEQMGFLFIPYSYIYVTTKESPAGAFKMLPYIEENVLPLTWKVYLPGEPLTASKEGELREKPTRIKEDEANPPMEEDNQSEESPEEKQLRNSIDRVLSGIYKVAEDGRKVLITEEEMDNSLKEELIKYCQLLKKVDTSGTLEEHEMGSEMVVFDNLVKLLQKHRDETVFTLRRKLRNPALCMKNVGDWVLNRRGLVLPDSSCSKESEQDTNLGVESKWMQFVKSNYRDENTDWYDGEGDGMVNLAKLEMRSEDLWGTL</sequence>
<evidence type="ECO:0000313" key="3">
    <source>
        <dbReference type="EMBL" id="BAK08450.1"/>
    </source>
</evidence>
<accession>F1SYZ2</accession>
<feature type="region of interest" description="Disordered" evidence="1">
    <location>
        <begin position="41"/>
        <end position="86"/>
    </location>
</feature>
<feature type="chain" id="PRO_5012361680" evidence="2">
    <location>
        <begin position="16"/>
        <end position="364"/>
    </location>
</feature>
<evidence type="ECO:0000256" key="1">
    <source>
        <dbReference type="SAM" id="MobiDB-lite"/>
    </source>
</evidence>
<feature type="signal peptide" evidence="2">
    <location>
        <begin position="1"/>
        <end position="15"/>
    </location>
</feature>
<feature type="compositionally biased region" description="Basic and acidic residues" evidence="1">
    <location>
        <begin position="160"/>
        <end position="175"/>
    </location>
</feature>
<evidence type="ECO:0000256" key="2">
    <source>
        <dbReference type="SAM" id="SignalP"/>
    </source>
</evidence>
<feature type="compositionally biased region" description="Basic and acidic residues" evidence="1">
    <location>
        <begin position="41"/>
        <end position="54"/>
    </location>
</feature>
<feature type="compositionally biased region" description="Acidic residues" evidence="1">
    <location>
        <begin position="180"/>
        <end position="190"/>
    </location>
</feature>
<dbReference type="EMBL" id="AB576876">
    <property type="protein sequence ID" value="BAK08450.1"/>
    <property type="molecule type" value="Genomic_DNA"/>
</dbReference>
<dbReference type="AlphaFoldDB" id="F1SYZ2"/>
<organism evidence="3">
    <name type="scientific">Plasmodium hylobati</name>
    <dbReference type="NCBI Taxonomy" id="77520"/>
    <lineage>
        <taxon>Eukaryota</taxon>
        <taxon>Sar</taxon>
        <taxon>Alveolata</taxon>
        <taxon>Apicomplexa</taxon>
        <taxon>Aconoidasida</taxon>
        <taxon>Haemosporida</taxon>
        <taxon>Plasmodiidae</taxon>
        <taxon>Plasmodium</taxon>
    </lineage>
</organism>